<dbReference type="PANTHER" id="PTHR42834">
    <property type="entry name" value="ENDONUCLEASE/EXONUCLEASE/PHOSPHATASE FAMILY PROTEIN (AFU_ORTHOLOGUE AFUA_3G09210)"/>
    <property type="match status" value="1"/>
</dbReference>
<feature type="domain" description="Endonuclease/exonuclease/phosphatase" evidence="1">
    <location>
        <begin position="28"/>
        <end position="343"/>
    </location>
</feature>
<dbReference type="EMBL" id="JBHMEZ010000001">
    <property type="protein sequence ID" value="MFB9051794.1"/>
    <property type="molecule type" value="Genomic_DNA"/>
</dbReference>
<protein>
    <submittedName>
        <fullName evidence="2">Endonuclease/exonuclease/phosphatase family protein</fullName>
    </submittedName>
</protein>
<keyword evidence="2" id="KW-0255">Endonuclease</keyword>
<dbReference type="Proteomes" id="UP001589605">
    <property type="component" value="Unassembled WGS sequence"/>
</dbReference>
<proteinExistence type="predicted"/>
<dbReference type="PANTHER" id="PTHR42834:SF1">
    <property type="entry name" value="ENDONUCLEASE_EXONUCLEASE_PHOSPHATASE FAMILY PROTEIN (AFU_ORTHOLOGUE AFUA_3G09210)"/>
    <property type="match status" value="1"/>
</dbReference>
<dbReference type="GO" id="GO:0004519">
    <property type="term" value="F:endonuclease activity"/>
    <property type="evidence" value="ECO:0007669"/>
    <property type="project" value="UniProtKB-KW"/>
</dbReference>
<gene>
    <name evidence="2" type="ORF">ACFFVB_01770</name>
</gene>
<dbReference type="SUPFAM" id="SSF56219">
    <property type="entry name" value="DNase I-like"/>
    <property type="match status" value="1"/>
</dbReference>
<dbReference type="Pfam" id="PF19580">
    <property type="entry name" value="Exo_endo_phos_3"/>
    <property type="match status" value="1"/>
</dbReference>
<accession>A0ABV5EXA8</accession>
<evidence type="ECO:0000259" key="1">
    <source>
        <dbReference type="Pfam" id="PF19580"/>
    </source>
</evidence>
<dbReference type="Gene3D" id="3.60.10.10">
    <property type="entry name" value="Endonuclease/exonuclease/phosphatase"/>
    <property type="match status" value="1"/>
</dbReference>
<keyword evidence="2" id="KW-0378">Hydrolase</keyword>
<evidence type="ECO:0000313" key="2">
    <source>
        <dbReference type="EMBL" id="MFB9051794.1"/>
    </source>
</evidence>
<organism evidence="2 3">
    <name type="scientific">Formosa undariae</name>
    <dbReference type="NCBI Taxonomy" id="1325436"/>
    <lineage>
        <taxon>Bacteria</taxon>
        <taxon>Pseudomonadati</taxon>
        <taxon>Bacteroidota</taxon>
        <taxon>Flavobacteriia</taxon>
        <taxon>Flavobacteriales</taxon>
        <taxon>Flavobacteriaceae</taxon>
        <taxon>Formosa</taxon>
    </lineage>
</organism>
<dbReference type="InterPro" id="IPR036691">
    <property type="entry name" value="Endo/exonu/phosph_ase_sf"/>
</dbReference>
<sequence length="353" mass="40677">MLKYILWIICLINTPIIWCQDREFSIHTIGFYNLENLFDIEDDPTIFDESSPIMELAENRSDVYAMKIKNMSRVISEIGLEVTGNAPVILGVSEIENRSVLEDIINDRLLLKYDYGIVHFDSPDRRGIDVGLIYRKKLFTPTATSNYALHLKDEVKGTPIYTRDQLVVSGILEGDLIHIIVNHWPSRRGGETKSNPKRMAAATLNKHIIDSLQSLDPYAKIISMGDFNDDPTNSSFKKVLKTQKKRNKVGLKSIYNPMEQLYSDGFGTTAYRDKWSLFDQILITKPLLETDFSSYRYYKAGIFNAQYLITKTGTYKGYPYRSFGYEGFTNGYSDHFPVYIYVIRENSRHKKSD</sequence>
<dbReference type="RefSeq" id="WP_382380550.1">
    <property type="nucleotide sequence ID" value="NZ_JBHMEZ010000001.1"/>
</dbReference>
<keyword evidence="2" id="KW-0540">Nuclease</keyword>
<comment type="caution">
    <text evidence="2">The sequence shown here is derived from an EMBL/GenBank/DDBJ whole genome shotgun (WGS) entry which is preliminary data.</text>
</comment>
<evidence type="ECO:0000313" key="3">
    <source>
        <dbReference type="Proteomes" id="UP001589605"/>
    </source>
</evidence>
<dbReference type="InterPro" id="IPR005135">
    <property type="entry name" value="Endo/exonuclease/phosphatase"/>
</dbReference>
<reference evidence="2 3" key="1">
    <citation type="submission" date="2024-09" db="EMBL/GenBank/DDBJ databases">
        <authorList>
            <person name="Sun Q."/>
            <person name="Mori K."/>
        </authorList>
    </citation>
    <scope>NUCLEOTIDE SEQUENCE [LARGE SCALE GENOMIC DNA]</scope>
    <source>
        <strain evidence="2 3">CECT 8286</strain>
    </source>
</reference>
<name>A0ABV5EXA8_9FLAO</name>
<keyword evidence="3" id="KW-1185">Reference proteome</keyword>